<dbReference type="InterPro" id="IPR027417">
    <property type="entry name" value="P-loop_NTPase"/>
</dbReference>
<dbReference type="InParanoid" id="A0A194RR41"/>
<evidence type="ECO:0000256" key="1">
    <source>
        <dbReference type="ARBA" id="ARBA00005771"/>
    </source>
</evidence>
<gene>
    <name evidence="4" type="ORF">RR48_06087</name>
</gene>
<proteinExistence type="inferred from homology"/>
<comment type="similarity">
    <text evidence="1">Belongs to the sulfotransferase 1 family.</text>
</comment>
<dbReference type="Proteomes" id="UP000053240">
    <property type="component" value="Unassembled WGS sequence"/>
</dbReference>
<protein>
    <submittedName>
        <fullName evidence="4">Sulfotransferase family cytosolic 1B member 1</fullName>
    </submittedName>
</protein>
<evidence type="ECO:0000313" key="5">
    <source>
        <dbReference type="Proteomes" id="UP000053240"/>
    </source>
</evidence>
<accession>A0A194RR41</accession>
<dbReference type="EMBL" id="KQ459700">
    <property type="protein sequence ID" value="KPJ20348.1"/>
    <property type="molecule type" value="Genomic_DNA"/>
</dbReference>
<evidence type="ECO:0000259" key="3">
    <source>
        <dbReference type="Pfam" id="PF00685"/>
    </source>
</evidence>
<dbReference type="GO" id="GO:0008146">
    <property type="term" value="F:sulfotransferase activity"/>
    <property type="evidence" value="ECO:0007669"/>
    <property type="project" value="InterPro"/>
</dbReference>
<evidence type="ECO:0000313" key="4">
    <source>
        <dbReference type="EMBL" id="KPJ20348.1"/>
    </source>
</evidence>
<dbReference type="PANTHER" id="PTHR11783">
    <property type="entry name" value="SULFOTRANSFERASE SULT"/>
    <property type="match status" value="1"/>
</dbReference>
<feature type="domain" description="Sulfotransferase" evidence="3">
    <location>
        <begin position="14"/>
        <end position="105"/>
    </location>
</feature>
<name>A0A194RR41_PAPMA</name>
<organism evidence="4 5">
    <name type="scientific">Papilio machaon</name>
    <name type="common">Old World swallowtail butterfly</name>
    <dbReference type="NCBI Taxonomy" id="76193"/>
    <lineage>
        <taxon>Eukaryota</taxon>
        <taxon>Metazoa</taxon>
        <taxon>Ecdysozoa</taxon>
        <taxon>Arthropoda</taxon>
        <taxon>Hexapoda</taxon>
        <taxon>Insecta</taxon>
        <taxon>Pterygota</taxon>
        <taxon>Neoptera</taxon>
        <taxon>Endopterygota</taxon>
        <taxon>Lepidoptera</taxon>
        <taxon>Glossata</taxon>
        <taxon>Ditrysia</taxon>
        <taxon>Papilionoidea</taxon>
        <taxon>Papilionidae</taxon>
        <taxon>Papilioninae</taxon>
        <taxon>Papilio</taxon>
    </lineage>
</organism>
<dbReference type="Pfam" id="PF00685">
    <property type="entry name" value="Sulfotransfer_1"/>
    <property type="match status" value="1"/>
</dbReference>
<dbReference type="AlphaFoldDB" id="A0A194RR41"/>
<evidence type="ECO:0000256" key="2">
    <source>
        <dbReference type="ARBA" id="ARBA00022679"/>
    </source>
</evidence>
<sequence length="112" mass="12992">MSIWKPVTTIKNIKNLSATVKRIADFLDKEYTAEQLDDLCTHIKFDNFKNNPSVKMNIVNLRELGIMAPKGEFIRKGKSGGWRDYFDADMSREAEDWIAKNLQHTDLRFPTV</sequence>
<dbReference type="InterPro" id="IPR000863">
    <property type="entry name" value="Sulfotransferase_dom"/>
</dbReference>
<keyword evidence="2 4" id="KW-0808">Transferase</keyword>
<keyword evidence="5" id="KW-1185">Reference proteome</keyword>
<reference evidence="4 5" key="1">
    <citation type="journal article" date="2015" name="Nat. Commun.">
        <title>Outbred genome sequencing and CRISPR/Cas9 gene editing in butterflies.</title>
        <authorList>
            <person name="Li X."/>
            <person name="Fan D."/>
            <person name="Zhang W."/>
            <person name="Liu G."/>
            <person name="Zhang L."/>
            <person name="Zhao L."/>
            <person name="Fang X."/>
            <person name="Chen L."/>
            <person name="Dong Y."/>
            <person name="Chen Y."/>
            <person name="Ding Y."/>
            <person name="Zhao R."/>
            <person name="Feng M."/>
            <person name="Zhu Y."/>
            <person name="Feng Y."/>
            <person name="Jiang X."/>
            <person name="Zhu D."/>
            <person name="Xiang H."/>
            <person name="Feng X."/>
            <person name="Li S."/>
            <person name="Wang J."/>
            <person name="Zhang G."/>
            <person name="Kronforst M.R."/>
            <person name="Wang W."/>
        </authorList>
    </citation>
    <scope>NUCLEOTIDE SEQUENCE [LARGE SCALE GENOMIC DNA]</scope>
    <source>
        <strain evidence="4">Ya'a_city_454_Pm</strain>
        <tissue evidence="4">Whole body</tissue>
    </source>
</reference>
<dbReference type="SUPFAM" id="SSF52540">
    <property type="entry name" value="P-loop containing nucleoside triphosphate hydrolases"/>
    <property type="match status" value="1"/>
</dbReference>
<dbReference type="Gene3D" id="3.40.50.300">
    <property type="entry name" value="P-loop containing nucleotide triphosphate hydrolases"/>
    <property type="match status" value="1"/>
</dbReference>